<accession>A0AAF0Y0K2</accession>
<dbReference type="Proteomes" id="UP000827549">
    <property type="component" value="Chromosome 1"/>
</dbReference>
<evidence type="ECO:0000313" key="2">
    <source>
        <dbReference type="EMBL" id="WOO76922.1"/>
    </source>
</evidence>
<proteinExistence type="predicted"/>
<protein>
    <submittedName>
        <fullName evidence="2">Uncharacterized protein</fullName>
    </submittedName>
</protein>
<reference evidence="2" key="1">
    <citation type="submission" date="2023-10" db="EMBL/GenBank/DDBJ databases">
        <authorList>
            <person name="Noh H."/>
        </authorList>
    </citation>
    <scope>NUCLEOTIDE SEQUENCE</scope>
    <source>
        <strain evidence="2">DUCC4014</strain>
    </source>
</reference>
<dbReference type="EMBL" id="CP086714">
    <property type="protein sequence ID" value="WOO76922.1"/>
    <property type="molecule type" value="Genomic_DNA"/>
</dbReference>
<name>A0AAF0Y0K2_9TREE</name>
<dbReference type="GeneID" id="87803794"/>
<evidence type="ECO:0000256" key="1">
    <source>
        <dbReference type="SAM" id="SignalP"/>
    </source>
</evidence>
<gene>
    <name evidence="2" type="ORF">LOC62_01G000536</name>
</gene>
<feature type="chain" id="PRO_5042268836" evidence="1">
    <location>
        <begin position="21"/>
        <end position="304"/>
    </location>
</feature>
<sequence>MRATTLLLATAALFGANVSALTRRETTNAFTNFVDQFLSPNNAKVAASVNSTLFAEDVTGTVDVSTNFDGRELSTEYLFGLFVNVGQDERPSPIGVPLSYNVTSLAVQNNYVFASIKFDFYYHSLNLHYPVQIDLWLLFNEQKEVQQYDVAFRRWAWATDNLAPLILPQMAKYANITDTTDPAQILTRYTAPIICGAHQLYCKGDNQQYTDYADCMAQVGKKPLGTFYRMGEDNILCRSLHVHMLPLRPSVHCPHIGPTGGGMCVSRNYTEVVLADHFPKGFIAPKCVKPKNLYGPRGNGNSTA</sequence>
<keyword evidence="3" id="KW-1185">Reference proteome</keyword>
<keyword evidence="1" id="KW-0732">Signal</keyword>
<dbReference type="AlphaFoldDB" id="A0AAF0Y0K2"/>
<evidence type="ECO:0000313" key="3">
    <source>
        <dbReference type="Proteomes" id="UP000827549"/>
    </source>
</evidence>
<organism evidence="2 3">
    <name type="scientific">Vanrija pseudolonga</name>
    <dbReference type="NCBI Taxonomy" id="143232"/>
    <lineage>
        <taxon>Eukaryota</taxon>
        <taxon>Fungi</taxon>
        <taxon>Dikarya</taxon>
        <taxon>Basidiomycota</taxon>
        <taxon>Agaricomycotina</taxon>
        <taxon>Tremellomycetes</taxon>
        <taxon>Trichosporonales</taxon>
        <taxon>Trichosporonaceae</taxon>
        <taxon>Vanrija</taxon>
    </lineage>
</organism>
<dbReference type="RefSeq" id="XP_062622954.1">
    <property type="nucleotide sequence ID" value="XM_062766970.1"/>
</dbReference>
<feature type="signal peptide" evidence="1">
    <location>
        <begin position="1"/>
        <end position="20"/>
    </location>
</feature>